<feature type="signal peptide" evidence="1">
    <location>
        <begin position="1"/>
        <end position="18"/>
    </location>
</feature>
<feature type="chain" id="PRO_5040374032" evidence="1">
    <location>
        <begin position="19"/>
        <end position="81"/>
    </location>
</feature>
<evidence type="ECO:0000256" key="1">
    <source>
        <dbReference type="SAM" id="SignalP"/>
    </source>
</evidence>
<dbReference type="Proteomes" id="UP000696280">
    <property type="component" value="Unassembled WGS sequence"/>
</dbReference>
<comment type="caution">
    <text evidence="2">The sequence shown here is derived from an EMBL/GenBank/DDBJ whole genome shotgun (WGS) entry which is preliminary data.</text>
</comment>
<protein>
    <submittedName>
        <fullName evidence="2">Uncharacterized protein</fullName>
    </submittedName>
</protein>
<dbReference type="OrthoDB" id="10518745at2759"/>
<keyword evidence="3" id="KW-1185">Reference proteome</keyword>
<dbReference type="EMBL" id="CAJVRL010000078">
    <property type="protein sequence ID" value="CAG8957272.1"/>
    <property type="molecule type" value="Genomic_DNA"/>
</dbReference>
<reference evidence="2" key="1">
    <citation type="submission" date="2021-07" db="EMBL/GenBank/DDBJ databases">
        <authorList>
            <person name="Durling M."/>
        </authorList>
    </citation>
    <scope>NUCLEOTIDE SEQUENCE</scope>
</reference>
<proteinExistence type="predicted"/>
<keyword evidence="1" id="KW-0732">Signal</keyword>
<evidence type="ECO:0000313" key="2">
    <source>
        <dbReference type="EMBL" id="CAG8957272.1"/>
    </source>
</evidence>
<dbReference type="AlphaFoldDB" id="A0A9N9L486"/>
<organism evidence="2 3">
    <name type="scientific">Hymenoscyphus fraxineus</name>
    <dbReference type="NCBI Taxonomy" id="746836"/>
    <lineage>
        <taxon>Eukaryota</taxon>
        <taxon>Fungi</taxon>
        <taxon>Dikarya</taxon>
        <taxon>Ascomycota</taxon>
        <taxon>Pezizomycotina</taxon>
        <taxon>Leotiomycetes</taxon>
        <taxon>Helotiales</taxon>
        <taxon>Helotiaceae</taxon>
        <taxon>Hymenoscyphus</taxon>
    </lineage>
</organism>
<sequence>MKPFSILLALALSSSAVAQSKSDICVAKCAEFCGKSVRIIPSVLDERVLHGKGSSECGMTDGIETLKCACDDGRRGPTPKM</sequence>
<gene>
    <name evidence="2" type="ORF">HYFRA_00010695</name>
</gene>
<evidence type="ECO:0000313" key="3">
    <source>
        <dbReference type="Proteomes" id="UP000696280"/>
    </source>
</evidence>
<accession>A0A9N9L486</accession>
<name>A0A9N9L486_9HELO</name>